<reference evidence="2 3" key="2">
    <citation type="submission" date="2014-09" db="EMBL/GenBank/DDBJ databases">
        <authorList>
            <consortium name="NBRP consortium"/>
            <person name="Sawabe T."/>
            <person name="Meirelles P."/>
            <person name="Nakanishi M."/>
            <person name="Sayaka M."/>
            <person name="Hattori M."/>
            <person name="Ohkuma M."/>
        </authorList>
    </citation>
    <scope>NUCLEOTIDE SEQUENCE [LARGE SCALE GENOMIC DNA]</scope>
    <source>
        <strain evidence="3">JCM19235</strain>
    </source>
</reference>
<dbReference type="EMBL" id="BBMR01000014">
    <property type="protein sequence ID" value="GAL22643.1"/>
    <property type="molecule type" value="Genomic_DNA"/>
</dbReference>
<protein>
    <submittedName>
        <fullName evidence="2">Ubiquinone biosynthesis monooxygenase UbiB</fullName>
    </submittedName>
</protein>
<keyword evidence="2" id="KW-0830">Ubiquinone</keyword>
<comment type="caution">
    <text evidence="2">The sequence shown here is derived from an EMBL/GenBank/DDBJ whole genome shotgun (WGS) entry which is preliminary data.</text>
</comment>
<comment type="similarity">
    <text evidence="1">Belongs to the protein kinase superfamily. ADCK protein kinase family.</text>
</comment>
<evidence type="ECO:0000313" key="3">
    <source>
        <dbReference type="Proteomes" id="UP000029228"/>
    </source>
</evidence>
<evidence type="ECO:0000256" key="1">
    <source>
        <dbReference type="ARBA" id="ARBA00009670"/>
    </source>
</evidence>
<dbReference type="PANTHER" id="PTHR10566">
    <property type="entry name" value="CHAPERONE-ACTIVITY OF BC1 COMPLEX CABC1 -RELATED"/>
    <property type="match status" value="1"/>
</dbReference>
<accession>A0A090S766</accession>
<proteinExistence type="inferred from homology"/>
<name>A0A090S766_9VIBR</name>
<evidence type="ECO:0000313" key="2">
    <source>
        <dbReference type="EMBL" id="GAL22643.1"/>
    </source>
</evidence>
<dbReference type="GO" id="GO:0004497">
    <property type="term" value="F:monooxygenase activity"/>
    <property type="evidence" value="ECO:0007669"/>
    <property type="project" value="UniProtKB-KW"/>
</dbReference>
<gene>
    <name evidence="2" type="ORF">JCM19235_3223</name>
</gene>
<reference evidence="2 3" key="1">
    <citation type="submission" date="2014-09" db="EMBL/GenBank/DDBJ databases">
        <title>Vibrio maritimus JCM 19235. (C45) whole genome shotgun sequence.</title>
        <authorList>
            <person name="Sawabe T."/>
            <person name="Meirelles P."/>
            <person name="Nakanishi M."/>
            <person name="Sayaka M."/>
            <person name="Hattori M."/>
            <person name="Ohkuma M."/>
        </authorList>
    </citation>
    <scope>NUCLEOTIDE SEQUENCE [LARGE SCALE GENOMIC DNA]</scope>
    <source>
        <strain evidence="3">JCM19235</strain>
    </source>
</reference>
<dbReference type="STRING" id="990268.JCM19235_3223"/>
<dbReference type="AlphaFoldDB" id="A0A090S766"/>
<sequence>MTPSEIKRLYHIVKVQLEYGLDELMPTHQLTKAPLLARRSLFWMKNQHPDKQLGERLRLALQELGPVWIKFGQMMSTRRDLFPPHIADQLALLQDQVSPFDGELAKTQMEKALGVQLKTGLMILTLSHWHRHPSRRFILPSSKRQGRRWYSR</sequence>
<keyword evidence="2" id="KW-0560">Oxidoreductase</keyword>
<organism evidence="2 3">
    <name type="scientific">Vibrio maritimus</name>
    <dbReference type="NCBI Taxonomy" id="990268"/>
    <lineage>
        <taxon>Bacteria</taxon>
        <taxon>Pseudomonadati</taxon>
        <taxon>Pseudomonadota</taxon>
        <taxon>Gammaproteobacteria</taxon>
        <taxon>Vibrionales</taxon>
        <taxon>Vibrionaceae</taxon>
        <taxon>Vibrio</taxon>
    </lineage>
</organism>
<keyword evidence="2" id="KW-0503">Monooxygenase</keyword>
<dbReference type="PANTHER" id="PTHR10566:SF113">
    <property type="entry name" value="PROTEIN ACTIVITY OF BC1 COMPLEX KINASE 7, CHLOROPLASTIC"/>
    <property type="match status" value="1"/>
</dbReference>
<keyword evidence="3" id="KW-1185">Reference proteome</keyword>
<dbReference type="Proteomes" id="UP000029228">
    <property type="component" value="Unassembled WGS sequence"/>
</dbReference>
<dbReference type="InterPro" id="IPR050154">
    <property type="entry name" value="UbiB_kinase"/>
</dbReference>